<dbReference type="PANTHER" id="PTHR10416">
    <property type="entry name" value="DNA POLYMERASE DELTA SUBUNIT 2"/>
    <property type="match status" value="1"/>
</dbReference>
<gene>
    <name evidence="12" type="ORF">PAXRUDRAFT_835860</name>
</gene>
<evidence type="ECO:0000256" key="6">
    <source>
        <dbReference type="ARBA" id="ARBA00022705"/>
    </source>
</evidence>
<dbReference type="GO" id="GO:0003887">
    <property type="term" value="F:DNA-directed DNA polymerase activity"/>
    <property type="evidence" value="ECO:0007669"/>
    <property type="project" value="UniProtKB-KW"/>
</dbReference>
<evidence type="ECO:0000256" key="1">
    <source>
        <dbReference type="ARBA" id="ARBA00004123"/>
    </source>
</evidence>
<reference evidence="13" key="2">
    <citation type="submission" date="2015-01" db="EMBL/GenBank/DDBJ databases">
        <title>Evolutionary Origins and Diversification of the Mycorrhizal Mutualists.</title>
        <authorList>
            <consortium name="DOE Joint Genome Institute"/>
            <consortium name="Mycorrhizal Genomics Consortium"/>
            <person name="Kohler A."/>
            <person name="Kuo A."/>
            <person name="Nagy L.G."/>
            <person name="Floudas D."/>
            <person name="Copeland A."/>
            <person name="Barry K.W."/>
            <person name="Cichocki N."/>
            <person name="Veneault-Fourrey C."/>
            <person name="LaButti K."/>
            <person name="Lindquist E.A."/>
            <person name="Lipzen A."/>
            <person name="Lundell T."/>
            <person name="Morin E."/>
            <person name="Murat C."/>
            <person name="Riley R."/>
            <person name="Ohm R."/>
            <person name="Sun H."/>
            <person name="Tunlid A."/>
            <person name="Henrissat B."/>
            <person name="Grigoriev I.V."/>
            <person name="Hibbett D.S."/>
            <person name="Martin F."/>
        </authorList>
    </citation>
    <scope>NUCLEOTIDE SEQUENCE [LARGE SCALE GENOMIC DNA]</scope>
    <source>
        <strain evidence="13">Ve08.2h10</strain>
    </source>
</reference>
<dbReference type="GO" id="GO:0006273">
    <property type="term" value="P:lagging strand elongation"/>
    <property type="evidence" value="ECO:0007669"/>
    <property type="project" value="UniProtKB-ARBA"/>
</dbReference>
<feature type="domain" description="DNA polymerase alpha/delta/epsilon subunit B" evidence="10">
    <location>
        <begin position="380"/>
        <end position="448"/>
    </location>
</feature>
<evidence type="ECO:0000256" key="9">
    <source>
        <dbReference type="ARBA" id="ARBA00049244"/>
    </source>
</evidence>
<comment type="similarity">
    <text evidence="2">Belongs to the DNA polymerase delta/II small subunit family.</text>
</comment>
<evidence type="ECO:0000256" key="3">
    <source>
        <dbReference type="ARBA" id="ARBA00012417"/>
    </source>
</evidence>
<keyword evidence="7" id="KW-0239">DNA-directed DNA polymerase</keyword>
<keyword evidence="6" id="KW-0235">DNA replication</keyword>
<dbReference type="GO" id="GO:0003677">
    <property type="term" value="F:DNA binding"/>
    <property type="evidence" value="ECO:0007669"/>
    <property type="project" value="InterPro"/>
</dbReference>
<keyword evidence="4" id="KW-0808">Transferase</keyword>
<dbReference type="Pfam" id="PF04042">
    <property type="entry name" value="DNA_pol_E_B"/>
    <property type="match status" value="2"/>
</dbReference>
<dbReference type="STRING" id="930991.A0A0D0D4I9"/>
<dbReference type="FunCoup" id="A0A0D0D4I9">
    <property type="interactions" value="345"/>
</dbReference>
<evidence type="ECO:0000256" key="2">
    <source>
        <dbReference type="ARBA" id="ARBA00006035"/>
    </source>
</evidence>
<dbReference type="GO" id="GO:0006281">
    <property type="term" value="P:DNA repair"/>
    <property type="evidence" value="ECO:0007669"/>
    <property type="project" value="UniProtKB-ARBA"/>
</dbReference>
<dbReference type="InParanoid" id="A0A0D0D4I9"/>
<protein>
    <recommendedName>
        <fullName evidence="3">DNA-directed DNA polymerase</fullName>
        <ecNumber evidence="3">2.7.7.7</ecNumber>
    </recommendedName>
</protein>
<dbReference type="Pfam" id="PF18018">
    <property type="entry name" value="DNA_pol_D_N"/>
    <property type="match status" value="1"/>
</dbReference>
<reference evidence="12 13" key="1">
    <citation type="submission" date="2014-04" db="EMBL/GenBank/DDBJ databases">
        <authorList>
            <consortium name="DOE Joint Genome Institute"/>
            <person name="Kuo A."/>
            <person name="Kohler A."/>
            <person name="Jargeat P."/>
            <person name="Nagy L.G."/>
            <person name="Floudas D."/>
            <person name="Copeland A."/>
            <person name="Barry K.W."/>
            <person name="Cichocki N."/>
            <person name="Veneault-Fourrey C."/>
            <person name="LaButti K."/>
            <person name="Lindquist E.A."/>
            <person name="Lipzen A."/>
            <person name="Lundell T."/>
            <person name="Morin E."/>
            <person name="Murat C."/>
            <person name="Sun H."/>
            <person name="Tunlid A."/>
            <person name="Henrissat B."/>
            <person name="Grigoriev I.V."/>
            <person name="Hibbett D.S."/>
            <person name="Martin F."/>
            <person name="Nordberg H.P."/>
            <person name="Cantor M.N."/>
            <person name="Hua S.X."/>
        </authorList>
    </citation>
    <scope>NUCLEOTIDE SEQUENCE [LARGE SCALE GENOMIC DNA]</scope>
    <source>
        <strain evidence="12 13">Ve08.2h10</strain>
    </source>
</reference>
<dbReference type="EMBL" id="KN828485">
    <property type="protein sequence ID" value="KIK74894.1"/>
    <property type="molecule type" value="Genomic_DNA"/>
</dbReference>
<evidence type="ECO:0000256" key="5">
    <source>
        <dbReference type="ARBA" id="ARBA00022695"/>
    </source>
</evidence>
<feature type="domain" description="DNA polymerase delta subunit OB-fold" evidence="11">
    <location>
        <begin position="43"/>
        <end position="174"/>
    </location>
</feature>
<comment type="subcellular location">
    <subcellularLocation>
        <location evidence="1">Nucleus</location>
    </subcellularLocation>
</comment>
<dbReference type="Gene3D" id="3.60.21.50">
    <property type="match status" value="1"/>
</dbReference>
<evidence type="ECO:0000256" key="7">
    <source>
        <dbReference type="ARBA" id="ARBA00022932"/>
    </source>
</evidence>
<evidence type="ECO:0000313" key="13">
    <source>
        <dbReference type="Proteomes" id="UP000054538"/>
    </source>
</evidence>
<dbReference type="InterPro" id="IPR040663">
    <property type="entry name" value="DNA_pol_D_N"/>
</dbReference>
<evidence type="ECO:0000256" key="4">
    <source>
        <dbReference type="ARBA" id="ARBA00022679"/>
    </source>
</evidence>
<proteinExistence type="inferred from homology"/>
<accession>A0A0D0D4I9</accession>
<dbReference type="InterPro" id="IPR024826">
    <property type="entry name" value="DNA_pol_delta/II_ssu"/>
</dbReference>
<evidence type="ECO:0000259" key="11">
    <source>
        <dbReference type="Pfam" id="PF18018"/>
    </source>
</evidence>
<comment type="catalytic activity">
    <reaction evidence="9">
        <text>DNA(n) + a 2'-deoxyribonucleoside 5'-triphosphate = DNA(n+1) + diphosphate</text>
        <dbReference type="Rhea" id="RHEA:22508"/>
        <dbReference type="Rhea" id="RHEA-COMP:17339"/>
        <dbReference type="Rhea" id="RHEA-COMP:17340"/>
        <dbReference type="ChEBI" id="CHEBI:33019"/>
        <dbReference type="ChEBI" id="CHEBI:61560"/>
        <dbReference type="ChEBI" id="CHEBI:173112"/>
        <dbReference type="EC" id="2.7.7.7"/>
    </reaction>
</comment>
<dbReference type="FunFam" id="2.40.50.430:FF:000002">
    <property type="entry name" value="DNA polymerase delta subunit"/>
    <property type="match status" value="1"/>
</dbReference>
<organism evidence="12 13">
    <name type="scientific">Paxillus rubicundulus Ve08.2h10</name>
    <dbReference type="NCBI Taxonomy" id="930991"/>
    <lineage>
        <taxon>Eukaryota</taxon>
        <taxon>Fungi</taxon>
        <taxon>Dikarya</taxon>
        <taxon>Basidiomycota</taxon>
        <taxon>Agaricomycotina</taxon>
        <taxon>Agaricomycetes</taxon>
        <taxon>Agaricomycetidae</taxon>
        <taxon>Boletales</taxon>
        <taxon>Paxilineae</taxon>
        <taxon>Paxillaceae</taxon>
        <taxon>Paxillus</taxon>
    </lineage>
</organism>
<keyword evidence="5" id="KW-0548">Nucleotidyltransferase</keyword>
<keyword evidence="13" id="KW-1185">Reference proteome</keyword>
<dbReference type="HOGENOM" id="CLU_021763_1_0_1"/>
<feature type="domain" description="DNA polymerase alpha/delta/epsilon subunit B" evidence="10">
    <location>
        <begin position="209"/>
        <end position="351"/>
    </location>
</feature>
<dbReference type="OrthoDB" id="3763at2759"/>
<dbReference type="PANTHER" id="PTHR10416:SF0">
    <property type="entry name" value="DNA POLYMERASE DELTA SUBUNIT 2"/>
    <property type="match status" value="1"/>
</dbReference>
<sequence>MSRTEPIPAPCSPLTRYPSAVLPPTRNSPSFIIDAKNKSYKHQYSNIYFTRLAMLKRPVFERARERWKDVEGNPVYVSRVLDVVKSQLCWVLGTVYMDMPLKPNVLEDLGRDHSLPPPPRREKICSDEDSVMLEDESGRIKLVGERVKSAHLVTGVITAALGIETPNGDFEVVDTCTADLAPFAEADGFDNPCMDVDSSTASQVDEYLAVVSGLSIGGDSPADAQIQMLVEYLSGELGGQDDQTLASQVTRLIIAGNSLSSVFDGENGDEEEKKPKKFGATVQANFSPHPNSILSSHLQDLVSTLPVHILPGADDPSGAILPQQPFPRAMFGRAASFETFHCETNPAWIRIHCGADSDSTLEGGVPSTSRISRVPVTRSLLVTSGQPVLDMYKYFPTPPFTFISIAASTLRWRHIAPTAPDTLWCHPYRERDPFVLEETPDIYIIGGMLEFDTALVRPEHGSENASRRCRVVLVPSFSETGVLALVNMRTLDVLRLNFGVESMSAGGGQAKPSKETMQEG</sequence>
<dbReference type="Proteomes" id="UP000054538">
    <property type="component" value="Unassembled WGS sequence"/>
</dbReference>
<dbReference type="EC" id="2.7.7.7" evidence="3"/>
<name>A0A0D0D4I9_9AGAM</name>
<evidence type="ECO:0000256" key="8">
    <source>
        <dbReference type="ARBA" id="ARBA00023242"/>
    </source>
</evidence>
<evidence type="ECO:0000259" key="10">
    <source>
        <dbReference type="Pfam" id="PF04042"/>
    </source>
</evidence>
<keyword evidence="8" id="KW-0539">Nucleus</keyword>
<evidence type="ECO:0000313" key="12">
    <source>
        <dbReference type="EMBL" id="KIK74894.1"/>
    </source>
</evidence>
<dbReference type="GO" id="GO:0043625">
    <property type="term" value="C:delta DNA polymerase complex"/>
    <property type="evidence" value="ECO:0007669"/>
    <property type="project" value="TreeGrafter"/>
</dbReference>
<dbReference type="Gene3D" id="2.40.50.430">
    <property type="match status" value="1"/>
</dbReference>
<dbReference type="AlphaFoldDB" id="A0A0D0D4I9"/>
<dbReference type="InterPro" id="IPR007185">
    <property type="entry name" value="DNA_pol_a/d/e_bsu"/>
</dbReference>